<dbReference type="InterPro" id="IPR008173">
    <property type="entry name" value="Adenylyl_cyclase_CyaB"/>
</dbReference>
<organism evidence="2 3">
    <name type="scientific">Desulfoluna butyratoxydans</name>
    <dbReference type="NCBI Taxonomy" id="231438"/>
    <lineage>
        <taxon>Bacteria</taxon>
        <taxon>Pseudomonadati</taxon>
        <taxon>Thermodesulfobacteriota</taxon>
        <taxon>Desulfobacteria</taxon>
        <taxon>Desulfobacterales</taxon>
        <taxon>Desulfolunaceae</taxon>
        <taxon>Desulfoluna</taxon>
    </lineage>
</organism>
<dbReference type="NCBIfam" id="TIGR00318">
    <property type="entry name" value="cyaB"/>
    <property type="match status" value="1"/>
</dbReference>
<gene>
    <name evidence="2" type="ORF">MSL71_5420</name>
</gene>
<dbReference type="PANTHER" id="PTHR21028:SF2">
    <property type="entry name" value="CYTH DOMAIN-CONTAINING PROTEIN"/>
    <property type="match status" value="1"/>
</dbReference>
<evidence type="ECO:0000259" key="1">
    <source>
        <dbReference type="PROSITE" id="PS51707"/>
    </source>
</evidence>
<proteinExistence type="predicted"/>
<evidence type="ECO:0000313" key="2">
    <source>
        <dbReference type="EMBL" id="VFQ42921.1"/>
    </source>
</evidence>
<reference evidence="2 3" key="1">
    <citation type="submission" date="2019-03" db="EMBL/GenBank/DDBJ databases">
        <authorList>
            <person name="Nijsse B."/>
        </authorList>
    </citation>
    <scope>NUCLEOTIDE SEQUENCE [LARGE SCALE GENOMIC DNA]</scope>
    <source>
        <strain evidence="2">Desulfoluna butyratoxydans MSL71</strain>
    </source>
</reference>
<dbReference type="SUPFAM" id="SSF55154">
    <property type="entry name" value="CYTH-like phosphatases"/>
    <property type="match status" value="1"/>
</dbReference>
<dbReference type="PANTHER" id="PTHR21028">
    <property type="entry name" value="SI:CH211-156B7.4"/>
    <property type="match status" value="1"/>
</dbReference>
<dbReference type="InterPro" id="IPR033469">
    <property type="entry name" value="CYTH-like_dom_sf"/>
</dbReference>
<protein>
    <submittedName>
        <fullName evidence="2">Adenylyl cyclase cyab</fullName>
    </submittedName>
</protein>
<feature type="domain" description="CYTH" evidence="1">
    <location>
        <begin position="3"/>
        <end position="168"/>
    </location>
</feature>
<dbReference type="EMBL" id="CAADHO010000001">
    <property type="protein sequence ID" value="VFQ42921.1"/>
    <property type="molecule type" value="Genomic_DNA"/>
</dbReference>
<dbReference type="SMART" id="SM01118">
    <property type="entry name" value="CYTH"/>
    <property type="match status" value="1"/>
</dbReference>
<dbReference type="CDD" id="cd07890">
    <property type="entry name" value="CYTH-like_AC_IV-like"/>
    <property type="match status" value="1"/>
</dbReference>
<dbReference type="Gene3D" id="2.40.320.10">
    <property type="entry name" value="Hypothetical Protein Pfu-838710-001"/>
    <property type="match status" value="1"/>
</dbReference>
<name>A0A4U8YHB7_9BACT</name>
<keyword evidence="3" id="KW-1185">Reference proteome</keyword>
<dbReference type="PROSITE" id="PS51707">
    <property type="entry name" value="CYTH"/>
    <property type="match status" value="1"/>
</dbReference>
<dbReference type="Pfam" id="PF01928">
    <property type="entry name" value="CYTH"/>
    <property type="match status" value="1"/>
</dbReference>
<dbReference type="AlphaFoldDB" id="A0A4U8YHB7"/>
<dbReference type="InterPro" id="IPR023577">
    <property type="entry name" value="CYTH_domain"/>
</dbReference>
<dbReference type="RefSeq" id="WP_180137124.1">
    <property type="nucleotide sequence ID" value="NZ_CAADHO010000001.1"/>
</dbReference>
<accession>A0A4U8YHB7</accession>
<dbReference type="Proteomes" id="UP000507962">
    <property type="component" value="Unassembled WGS sequence"/>
</dbReference>
<evidence type="ECO:0000313" key="3">
    <source>
        <dbReference type="Proteomes" id="UP000507962"/>
    </source>
</evidence>
<sequence length="203" mass="22921">MKNVEVEVKYRLADADALRQRLMDAGAKGTGRVFEANSRYDTPDDGIRQAGCLLRLRKDGKTRLTHKTPHADTGTDGFKIFRELEVEVSDFDTMDKILHALGFQAVQTYEKWRETLHFNGCEICLDTLPYGEFMEIEGEKARIEEVAALLGLARKGRIATNYLSLFEALKTEFDLPFSDLTFDNFSGLAHDFGTVLKRFEAAG</sequence>